<keyword evidence="1" id="KW-0732">Signal</keyword>
<dbReference type="Gene3D" id="2.60.120.200">
    <property type="match status" value="1"/>
</dbReference>
<dbReference type="Proteomes" id="UP000006764">
    <property type="component" value="Chromosome"/>
</dbReference>
<dbReference type="InterPro" id="IPR051918">
    <property type="entry name" value="STPP_CPPED1"/>
</dbReference>
<dbReference type="InterPro" id="IPR013320">
    <property type="entry name" value="ConA-like_dom_sf"/>
</dbReference>
<dbReference type="RefSeq" id="WP_008740083.1">
    <property type="nucleotide sequence ID" value="NZ_CP004387.1"/>
</dbReference>
<feature type="chain" id="PRO_5002111217" evidence="1">
    <location>
        <begin position="25"/>
        <end position="617"/>
    </location>
</feature>
<dbReference type="AlphaFoldDB" id="A0A0B4XIR0"/>
<evidence type="ECO:0000256" key="1">
    <source>
        <dbReference type="SAM" id="SignalP"/>
    </source>
</evidence>
<feature type="domain" description="Calcineurin-like phosphoesterase" evidence="2">
    <location>
        <begin position="50"/>
        <end position="258"/>
    </location>
</feature>
<dbReference type="Pfam" id="PF13385">
    <property type="entry name" value="Laminin_G_3"/>
    <property type="match status" value="1"/>
</dbReference>
<name>A0A0B4XIR0_9GAMM</name>
<reference evidence="3 4" key="1">
    <citation type="journal article" date="2012" name="J. Bacteriol.">
        <title>Genome sequence of an alkane-degrading bacterium, Alcanivorax pacificus type strain W11-5, isolated from deep sea sediment.</title>
        <authorList>
            <person name="Lai Q."/>
            <person name="Shao Z."/>
        </authorList>
    </citation>
    <scope>NUCLEOTIDE SEQUENCE [LARGE SCALE GENOMIC DNA]</scope>
    <source>
        <strain evidence="3 4">W11-5</strain>
    </source>
</reference>
<dbReference type="KEGG" id="apac:S7S_00780"/>
<dbReference type="InterPro" id="IPR004843">
    <property type="entry name" value="Calcineurin-like_PHP"/>
</dbReference>
<organism evidence="3 4">
    <name type="scientific">Isoalcanivorax pacificus W11-5</name>
    <dbReference type="NCBI Taxonomy" id="391936"/>
    <lineage>
        <taxon>Bacteria</taxon>
        <taxon>Pseudomonadati</taxon>
        <taxon>Pseudomonadota</taxon>
        <taxon>Gammaproteobacteria</taxon>
        <taxon>Oceanospirillales</taxon>
        <taxon>Alcanivoracaceae</taxon>
        <taxon>Isoalcanivorax</taxon>
    </lineage>
</organism>
<dbReference type="PANTHER" id="PTHR43143:SF5">
    <property type="entry name" value="SECRETED PROTEIN"/>
    <property type="match status" value="1"/>
</dbReference>
<dbReference type="HOGENOM" id="CLU_018576_0_0_6"/>
<evidence type="ECO:0000259" key="2">
    <source>
        <dbReference type="Pfam" id="PF00149"/>
    </source>
</evidence>
<dbReference type="OrthoDB" id="9773411at2"/>
<dbReference type="SUPFAM" id="SSF49899">
    <property type="entry name" value="Concanavalin A-like lectins/glucanases"/>
    <property type="match status" value="1"/>
</dbReference>
<protein>
    <submittedName>
        <fullName evidence="3">Ser/Thr protein phosphatase family protein</fullName>
    </submittedName>
</protein>
<dbReference type="GO" id="GO:0016787">
    <property type="term" value="F:hydrolase activity"/>
    <property type="evidence" value="ECO:0007669"/>
    <property type="project" value="InterPro"/>
</dbReference>
<dbReference type="EMBL" id="CP004387">
    <property type="protein sequence ID" value="AJD46580.1"/>
    <property type="molecule type" value="Genomic_DNA"/>
</dbReference>
<dbReference type="InterPro" id="IPR029052">
    <property type="entry name" value="Metallo-depent_PP-like"/>
</dbReference>
<dbReference type="SUPFAM" id="SSF56300">
    <property type="entry name" value="Metallo-dependent phosphatases"/>
    <property type="match status" value="1"/>
</dbReference>
<dbReference type="Pfam" id="PF00149">
    <property type="entry name" value="Metallophos"/>
    <property type="match status" value="1"/>
</dbReference>
<evidence type="ECO:0000313" key="4">
    <source>
        <dbReference type="Proteomes" id="UP000006764"/>
    </source>
</evidence>
<feature type="signal peptide" evidence="1">
    <location>
        <begin position="1"/>
        <end position="24"/>
    </location>
</feature>
<proteinExistence type="predicted"/>
<accession>A0A0B4XIR0</accession>
<dbReference type="Gene3D" id="3.60.21.10">
    <property type="match status" value="1"/>
</dbReference>
<gene>
    <name evidence="3" type="ORF">S7S_00780</name>
</gene>
<dbReference type="PROSITE" id="PS51257">
    <property type="entry name" value="PROKAR_LIPOPROTEIN"/>
    <property type="match status" value="1"/>
</dbReference>
<keyword evidence="4" id="KW-1185">Reference proteome</keyword>
<evidence type="ECO:0000313" key="3">
    <source>
        <dbReference type="EMBL" id="AJD46580.1"/>
    </source>
</evidence>
<dbReference type="PANTHER" id="PTHR43143">
    <property type="entry name" value="METALLOPHOSPHOESTERASE, CALCINEURIN SUPERFAMILY"/>
    <property type="match status" value="1"/>
</dbReference>
<dbReference type="STRING" id="391936.S7S_00780"/>
<sequence length="617" mass="68032">MFTSQRTGWPTLWLAMLLSLLLSACGGDSSSSNNDNGGEPPVAETQGFTLAVLPDTQKYSRYSPERYTVQTQWIADHYEQEKIAFTVHLGDVVDIARAPEEWAAAREAMQILEANAATPYSILAGNHDVLNSGQNDDVRDLANEPFLQHFSPTLQAGNFTTFQGADDTGFNSYHIFEGNGREYLVLALDWRVSANTAAWAQQVLDEHPTLPTILTTHQLMNIAGDGETAIFTEHGAMLWDTLIRNNDQIFLTLNGHHHGEAMMVAKNDFGRDVVLVVVDYQSGFWGGNGMMQLISFNETDNLLQFRSYSPWVAAIPEEDRRPQDELSRWEFDVPMHFGSRFANFGENAGADEPGNIEGTEAYWILDRAHMLTSTDGSVRFADASGNGNVMTLTAYNDPQGDMSAFFEVIDDSALFGFAEGSARFKGSNADGGYYLMSAGASLLFETSAAGKSGYLPTYTIEAVVRLPQGWTPARNQWSGILNHRPGITAVCTYHEVACSGGDASLGLNVSSLKEFQWVSTSQNGKGQDNWSWEVADEYWYHIALVNDGERVQMYVDGSLVMRTGVDTQQGLLVQPGQPWSIGINSWNGSPGNLFAGDIAEIRINSRVLPQSEWLYSH</sequence>